<evidence type="ECO:0000259" key="1">
    <source>
        <dbReference type="SMART" id="SM00282"/>
    </source>
</evidence>
<feature type="domain" description="Laminin G" evidence="1">
    <location>
        <begin position="218"/>
        <end position="353"/>
    </location>
</feature>
<comment type="caution">
    <text evidence="2">The sequence shown here is derived from an EMBL/GenBank/DDBJ whole genome shotgun (WGS) entry which is preliminary data.</text>
</comment>
<keyword evidence="3" id="KW-1185">Reference proteome</keyword>
<dbReference type="Pfam" id="PF02210">
    <property type="entry name" value="Laminin_G_2"/>
    <property type="match status" value="1"/>
</dbReference>
<dbReference type="SUPFAM" id="SSF49899">
    <property type="entry name" value="Concanavalin A-like lectins/glucanases"/>
    <property type="match status" value="1"/>
</dbReference>
<gene>
    <name evidence="2" type="ORF">OXX778_LOCUS760</name>
</gene>
<protein>
    <recommendedName>
        <fullName evidence="1">Laminin G domain-containing protein</fullName>
    </recommendedName>
</protein>
<accession>A0A813M335</accession>
<dbReference type="InterPro" id="IPR001791">
    <property type="entry name" value="Laminin_G"/>
</dbReference>
<evidence type="ECO:0000313" key="3">
    <source>
        <dbReference type="Proteomes" id="UP000663879"/>
    </source>
</evidence>
<organism evidence="2 3">
    <name type="scientific">Brachionus calyciflorus</name>
    <dbReference type="NCBI Taxonomy" id="104777"/>
    <lineage>
        <taxon>Eukaryota</taxon>
        <taxon>Metazoa</taxon>
        <taxon>Spiralia</taxon>
        <taxon>Gnathifera</taxon>
        <taxon>Rotifera</taxon>
        <taxon>Eurotatoria</taxon>
        <taxon>Monogononta</taxon>
        <taxon>Pseudotrocha</taxon>
        <taxon>Ploima</taxon>
        <taxon>Brachionidae</taxon>
        <taxon>Brachionus</taxon>
    </lineage>
</organism>
<evidence type="ECO:0000313" key="2">
    <source>
        <dbReference type="EMBL" id="CAF0709204.1"/>
    </source>
</evidence>
<dbReference type="EMBL" id="CAJNOC010000041">
    <property type="protein sequence ID" value="CAF0709204.1"/>
    <property type="molecule type" value="Genomic_DNA"/>
</dbReference>
<dbReference type="Gene3D" id="2.60.120.200">
    <property type="match status" value="1"/>
</dbReference>
<proteinExistence type="predicted"/>
<dbReference type="CDD" id="cd00110">
    <property type="entry name" value="LamG"/>
    <property type="match status" value="1"/>
</dbReference>
<dbReference type="Proteomes" id="UP000663879">
    <property type="component" value="Unassembled WGS sequence"/>
</dbReference>
<name>A0A813M335_9BILA</name>
<dbReference type="InterPro" id="IPR013320">
    <property type="entry name" value="ConA-like_dom_sf"/>
</dbReference>
<reference evidence="2" key="1">
    <citation type="submission" date="2021-02" db="EMBL/GenBank/DDBJ databases">
        <authorList>
            <person name="Nowell W R."/>
        </authorList>
    </citation>
    <scope>NUCLEOTIDE SEQUENCE</scope>
    <source>
        <strain evidence="2">Ploen Becks lab</strain>
    </source>
</reference>
<dbReference type="OrthoDB" id="10011303at2759"/>
<dbReference type="AlphaFoldDB" id="A0A813M335"/>
<sequence>MSSYRRTYSSDRFHHESVKETVQVIEPVRRPSITLIKAPSITSIVSINRESRPKSFRINSHANDNCINIKVEHDNGNCGSSVKTTYIYDNNSQKNQELDYKYKYSYNESSETYRKRSCSSSALKSKSMSNISKISSSSSSDSDNENSGVTFFYDNNDANRQVTYVKHSNNVNDSGLSLEGCLVKASPTFLPVTRSLQLGAIFNGSSFGLLTEHLSIKDSFNVSFDFKTTAKNGILMIVVDPSTQDSFFIELYDSQLKATLLIDGEPDSCWTEFPRPVLCNDNWANVNIQVIGTRMTMTVKNEYITKHHRHHLSYPIRGDLFIAGHPATIKPPFACRSREFFIGEMRNFFVNGEGVKWYGIPGSINPRLRNWY</sequence>
<dbReference type="SMART" id="SM00282">
    <property type="entry name" value="LamG"/>
    <property type="match status" value="1"/>
</dbReference>